<evidence type="ECO:0000313" key="3">
    <source>
        <dbReference type="EMBL" id="KUK46119.1"/>
    </source>
</evidence>
<keyword evidence="1" id="KW-0472">Membrane</keyword>
<dbReference type="EMBL" id="LGFU01000069">
    <property type="protein sequence ID" value="KUK46119.1"/>
    <property type="molecule type" value="Genomic_DNA"/>
</dbReference>
<dbReference type="Proteomes" id="UP000064249">
    <property type="component" value="Unassembled WGS sequence"/>
</dbReference>
<organism evidence="3 4">
    <name type="scientific">Anaerolinea thermophila</name>
    <dbReference type="NCBI Taxonomy" id="167964"/>
    <lineage>
        <taxon>Bacteria</taxon>
        <taxon>Bacillati</taxon>
        <taxon>Chloroflexota</taxon>
        <taxon>Anaerolineae</taxon>
        <taxon>Anaerolineales</taxon>
        <taxon>Anaerolineaceae</taxon>
        <taxon>Anaerolinea</taxon>
    </lineage>
</organism>
<protein>
    <submittedName>
        <fullName evidence="3">Putative membrane protein</fullName>
    </submittedName>
</protein>
<accession>A0A101FX62</accession>
<dbReference type="InterPro" id="IPR025196">
    <property type="entry name" value="DUF4126"/>
</dbReference>
<feature type="transmembrane region" description="Helical" evidence="1">
    <location>
        <begin position="154"/>
        <end position="180"/>
    </location>
</feature>
<evidence type="ECO:0000313" key="4">
    <source>
        <dbReference type="Proteomes" id="UP000064249"/>
    </source>
</evidence>
<gene>
    <name evidence="3" type="ORF">XD73_1006</name>
</gene>
<dbReference type="AlphaFoldDB" id="A0A101FX62"/>
<name>A0A101FX62_9CHLR</name>
<keyword evidence="1" id="KW-0812">Transmembrane</keyword>
<sequence length="187" mass="19517">MGTFLEIFSGFGLSASAGLNAYIPLLVTALLAKFTDLIQLKEPWDALTSGWIIGLLMVLTLIEFFVDKIPAVNHVNDAVQSVVRPIAGAIVFAASSNIITNIHPVLALALGLLVAGSVNAIKTTAVRPAVSATTAGVGNIPVSMLEDVTSTGVSIMAIVVPVAVAVLALIVVIGGTWWFARRKLRIC</sequence>
<feature type="transmembrane region" description="Helical" evidence="1">
    <location>
        <begin position="86"/>
        <end position="113"/>
    </location>
</feature>
<feature type="transmembrane region" description="Helical" evidence="1">
    <location>
        <begin position="12"/>
        <end position="32"/>
    </location>
</feature>
<feature type="domain" description="DUF4126" evidence="2">
    <location>
        <begin position="7"/>
        <end position="178"/>
    </location>
</feature>
<evidence type="ECO:0000256" key="1">
    <source>
        <dbReference type="SAM" id="Phobius"/>
    </source>
</evidence>
<feature type="transmembrane region" description="Helical" evidence="1">
    <location>
        <begin position="44"/>
        <end position="66"/>
    </location>
</feature>
<keyword evidence="1" id="KW-1133">Transmembrane helix</keyword>
<comment type="caution">
    <text evidence="3">The sequence shown here is derived from an EMBL/GenBank/DDBJ whole genome shotgun (WGS) entry which is preliminary data.</text>
</comment>
<dbReference type="Pfam" id="PF13548">
    <property type="entry name" value="DUF4126"/>
    <property type="match status" value="1"/>
</dbReference>
<evidence type="ECO:0000259" key="2">
    <source>
        <dbReference type="Pfam" id="PF13548"/>
    </source>
</evidence>
<proteinExistence type="predicted"/>
<reference evidence="3 4" key="1">
    <citation type="journal article" date="2015" name="MBio">
        <title>Genome-Resolved Metagenomic Analysis Reveals Roles for Candidate Phyla and Other Microbial Community Members in Biogeochemical Transformations in Oil Reservoirs.</title>
        <authorList>
            <person name="Hu P."/>
            <person name="Tom L."/>
            <person name="Singh A."/>
            <person name="Thomas B.C."/>
            <person name="Baker B.J."/>
            <person name="Piceno Y.M."/>
            <person name="Andersen G.L."/>
            <person name="Banfield J.F."/>
        </authorList>
    </citation>
    <scope>NUCLEOTIDE SEQUENCE [LARGE SCALE GENOMIC DNA]</scope>
    <source>
        <strain evidence="3">46_16</strain>
    </source>
</reference>